<dbReference type="InterPro" id="IPR036388">
    <property type="entry name" value="WH-like_DNA-bd_sf"/>
</dbReference>
<evidence type="ECO:0000256" key="2">
    <source>
        <dbReference type="ARBA" id="ARBA00023015"/>
    </source>
</evidence>
<keyword evidence="3" id="KW-0731">Sigma factor</keyword>
<protein>
    <submittedName>
        <fullName evidence="8">Sigma-70 family RNA polymerase sigma factor</fullName>
    </submittedName>
</protein>
<keyword evidence="2" id="KW-0805">Transcription regulation</keyword>
<comment type="caution">
    <text evidence="8">The sequence shown here is derived from an EMBL/GenBank/DDBJ whole genome shotgun (WGS) entry which is preliminary data.</text>
</comment>
<evidence type="ECO:0000256" key="4">
    <source>
        <dbReference type="ARBA" id="ARBA00023163"/>
    </source>
</evidence>
<keyword evidence="5" id="KW-1133">Transmembrane helix</keyword>
<sequence>MEEEYLKHIARLSSPEIDALVRRYWQDVRQYAYFLTRKERLADDIAHDTFIRAFRAVDSFRGQVAFRSWLFAFVRKAAFLSRVTAIRPKATTAGLLPPDGRSGSAEPKSSSSEISISGEIWPAVMQLPGRYREILVLHTHYGLAGTELAKLLGIAEGSANARLRRARAKLAKRMREAGPRSMDAAFLADGLLAERRPSHAAAIRMPSESRIAIIEREVSGMPRPTARRRKAWIVWSGAVLTFLMFLLALGYAYETPGGIADWRYSRAIGMSGTMRIPIGHTPEEAFLKMGNSGTPMQLIHEAHLDGGALLFMKRNTTVGGTDLQLEFVRKTWLGWKWVMGGGYGMSVAKEGTEALNYMSMPRLPAGGTGPFPIVFGQLSSPLVANVRVTTGGPDAGEYPALIASVGAGGRIWFAVLPKTAAPPYGIEALDDRGAILASESFEDPRESGSLPMPKA</sequence>
<dbReference type="Pfam" id="PF04542">
    <property type="entry name" value="Sigma70_r2"/>
    <property type="match status" value="1"/>
</dbReference>
<evidence type="ECO:0000313" key="9">
    <source>
        <dbReference type="Proteomes" id="UP000665561"/>
    </source>
</evidence>
<keyword evidence="5" id="KW-0812">Transmembrane</keyword>
<dbReference type="InterPro" id="IPR013324">
    <property type="entry name" value="RNA_pol_sigma_r3/r4-like"/>
</dbReference>
<keyword evidence="4" id="KW-0804">Transcription</keyword>
<dbReference type="SUPFAM" id="SSF88946">
    <property type="entry name" value="Sigma2 domain of RNA polymerase sigma factors"/>
    <property type="match status" value="1"/>
</dbReference>
<feature type="domain" description="RNA polymerase sigma factor 70 region 4 type 2" evidence="7">
    <location>
        <begin position="123"/>
        <end position="170"/>
    </location>
</feature>
<reference evidence="8 9" key="1">
    <citation type="submission" date="2020-01" db="EMBL/GenBank/DDBJ databases">
        <title>Paenibacillus soybeanensis sp. nov. isolated from the nodules of soybean (Glycine max(L.) Merr).</title>
        <authorList>
            <person name="Wang H."/>
        </authorList>
    </citation>
    <scope>NUCLEOTIDE SEQUENCE [LARGE SCALE GENOMIC DNA]</scope>
    <source>
        <strain evidence="8 9">T1</strain>
    </source>
</reference>
<dbReference type="InterPro" id="IPR013249">
    <property type="entry name" value="RNA_pol_sigma70_r4_t2"/>
</dbReference>
<dbReference type="NCBIfam" id="TIGR02937">
    <property type="entry name" value="sigma70-ECF"/>
    <property type="match status" value="1"/>
</dbReference>
<dbReference type="Gene3D" id="1.10.10.10">
    <property type="entry name" value="Winged helix-like DNA-binding domain superfamily/Winged helix DNA-binding domain"/>
    <property type="match status" value="1"/>
</dbReference>
<dbReference type="EMBL" id="JAAAMV010000002">
    <property type="protein sequence ID" value="NBD23216.1"/>
    <property type="molecule type" value="Genomic_DNA"/>
</dbReference>
<evidence type="ECO:0000256" key="5">
    <source>
        <dbReference type="SAM" id="Phobius"/>
    </source>
</evidence>
<dbReference type="InterPro" id="IPR039425">
    <property type="entry name" value="RNA_pol_sigma-70-like"/>
</dbReference>
<evidence type="ECO:0000313" key="8">
    <source>
        <dbReference type="EMBL" id="NBD23216.1"/>
    </source>
</evidence>
<feature type="transmembrane region" description="Helical" evidence="5">
    <location>
        <begin position="231"/>
        <end position="253"/>
    </location>
</feature>
<dbReference type="PANTHER" id="PTHR43133">
    <property type="entry name" value="RNA POLYMERASE ECF-TYPE SIGMA FACTO"/>
    <property type="match status" value="1"/>
</dbReference>
<evidence type="ECO:0000259" key="7">
    <source>
        <dbReference type="Pfam" id="PF08281"/>
    </source>
</evidence>
<dbReference type="PANTHER" id="PTHR43133:SF46">
    <property type="entry name" value="RNA POLYMERASE SIGMA-70 FACTOR ECF SUBFAMILY"/>
    <property type="match status" value="1"/>
</dbReference>
<evidence type="ECO:0000259" key="6">
    <source>
        <dbReference type="Pfam" id="PF04542"/>
    </source>
</evidence>
<dbReference type="Gene3D" id="1.10.1740.10">
    <property type="match status" value="1"/>
</dbReference>
<dbReference type="Proteomes" id="UP000665561">
    <property type="component" value="Unassembled WGS sequence"/>
</dbReference>
<keyword evidence="5" id="KW-0472">Membrane</keyword>
<dbReference type="InterPro" id="IPR013325">
    <property type="entry name" value="RNA_pol_sigma_r2"/>
</dbReference>
<keyword evidence="9" id="KW-1185">Reference proteome</keyword>
<evidence type="ECO:0000256" key="1">
    <source>
        <dbReference type="ARBA" id="ARBA00010641"/>
    </source>
</evidence>
<comment type="similarity">
    <text evidence="1">Belongs to the sigma-70 factor family. ECF subfamily.</text>
</comment>
<name>A0ABW9XL43_9BACL</name>
<accession>A0ABW9XL43</accession>
<feature type="domain" description="RNA polymerase sigma-70 region 2" evidence="6">
    <location>
        <begin position="20"/>
        <end position="77"/>
    </location>
</feature>
<dbReference type="InterPro" id="IPR007627">
    <property type="entry name" value="RNA_pol_sigma70_r2"/>
</dbReference>
<organism evidence="8 9">
    <name type="scientific">Paenibacillus glycinis</name>
    <dbReference type="NCBI Taxonomy" id="2697035"/>
    <lineage>
        <taxon>Bacteria</taxon>
        <taxon>Bacillati</taxon>
        <taxon>Bacillota</taxon>
        <taxon>Bacilli</taxon>
        <taxon>Bacillales</taxon>
        <taxon>Paenibacillaceae</taxon>
        <taxon>Paenibacillus</taxon>
    </lineage>
</organism>
<dbReference type="RefSeq" id="WP_161741645.1">
    <property type="nucleotide sequence ID" value="NZ_JAAAMV010000002.1"/>
</dbReference>
<proteinExistence type="inferred from homology"/>
<dbReference type="Pfam" id="PF08281">
    <property type="entry name" value="Sigma70_r4_2"/>
    <property type="match status" value="1"/>
</dbReference>
<dbReference type="SUPFAM" id="SSF88659">
    <property type="entry name" value="Sigma3 and sigma4 domains of RNA polymerase sigma factors"/>
    <property type="match status" value="1"/>
</dbReference>
<dbReference type="InterPro" id="IPR014284">
    <property type="entry name" value="RNA_pol_sigma-70_dom"/>
</dbReference>
<evidence type="ECO:0000256" key="3">
    <source>
        <dbReference type="ARBA" id="ARBA00023082"/>
    </source>
</evidence>
<gene>
    <name evidence="8" type="ORF">GT019_04980</name>
</gene>